<reference evidence="2 3" key="1">
    <citation type="journal article" date="2015" name="Nat. Commun.">
        <title>Production of butyrate from lysine and the Amadori product fructoselysine by a human gut commensal.</title>
        <authorList>
            <person name="Bui T.P."/>
            <person name="Ritari J."/>
            <person name="Boeren S."/>
            <person name="de Waard P."/>
            <person name="Plugge C.M."/>
            <person name="de Vos W.M."/>
        </authorList>
    </citation>
    <scope>NUCLEOTIDE SEQUENCE [LARGE SCALE GENOMIC DNA]</scope>
    <source>
        <strain evidence="2 3">AF211</strain>
    </source>
</reference>
<accession>A0A0S2W4Q3</accession>
<dbReference type="AlphaFoldDB" id="A0A0S2W4Q3"/>
<proteinExistence type="predicted"/>
<dbReference type="Proteomes" id="UP000064844">
    <property type="component" value="Chromosome"/>
</dbReference>
<dbReference type="EMBL" id="CP011307">
    <property type="protein sequence ID" value="ALP94356.1"/>
    <property type="molecule type" value="Genomic_DNA"/>
</dbReference>
<dbReference type="RefSeq" id="WP_081959762.1">
    <property type="nucleotide sequence ID" value="NZ_CALICV010000140.1"/>
</dbReference>
<keyword evidence="3" id="KW-1185">Reference proteome</keyword>
<organism evidence="2 3">
    <name type="scientific">Intestinimonas butyriciproducens</name>
    <dbReference type="NCBI Taxonomy" id="1297617"/>
    <lineage>
        <taxon>Bacteria</taxon>
        <taxon>Bacillati</taxon>
        <taxon>Bacillota</taxon>
        <taxon>Clostridia</taxon>
        <taxon>Eubacteriales</taxon>
        <taxon>Intestinimonas</taxon>
    </lineage>
</organism>
<reference evidence="3" key="2">
    <citation type="submission" date="2015-04" db="EMBL/GenBank/DDBJ databases">
        <title>A butyrogenic pathway from the amino acid lysine in a human gut commensal.</title>
        <authorList>
            <person name="de Vos W.M."/>
            <person name="Bui N.T.P."/>
            <person name="Plugge C.M."/>
            <person name="Ritari J."/>
        </authorList>
    </citation>
    <scope>NUCLEOTIDE SEQUENCE [LARGE SCALE GENOMIC DNA]</scope>
    <source>
        <strain evidence="3">AF211</strain>
    </source>
</reference>
<sequence>MENVGVNCNVRECVHNIAGAKCNLEKIDVTNEKTGSNAVATPHFCKSFNGK</sequence>
<evidence type="ECO:0000313" key="2">
    <source>
        <dbReference type="EMBL" id="ALP94356.1"/>
    </source>
</evidence>
<protein>
    <recommendedName>
        <fullName evidence="1">DUF1540 domain-containing protein</fullName>
    </recommendedName>
</protein>
<evidence type="ECO:0000313" key="3">
    <source>
        <dbReference type="Proteomes" id="UP000064844"/>
    </source>
</evidence>
<evidence type="ECO:0000259" key="1">
    <source>
        <dbReference type="Pfam" id="PF07561"/>
    </source>
</evidence>
<dbReference type="InterPro" id="IPR011437">
    <property type="entry name" value="DUF1540"/>
</dbReference>
<dbReference type="KEGG" id="ibu:IB211_01965"/>
<feature type="domain" description="DUF1540" evidence="1">
    <location>
        <begin position="6"/>
        <end position="48"/>
    </location>
</feature>
<dbReference type="Pfam" id="PF07561">
    <property type="entry name" value="DUF1540"/>
    <property type="match status" value="1"/>
</dbReference>
<name>A0A0S2W4Q3_9FIRM</name>
<gene>
    <name evidence="2" type="ORF">IB211_01965</name>
</gene>